<feature type="transmembrane region" description="Helical" evidence="16">
    <location>
        <begin position="51"/>
        <end position="70"/>
    </location>
</feature>
<comment type="cofactor">
    <cofactor evidence="16">
        <name>Mn(2+)</name>
        <dbReference type="ChEBI" id="CHEBI:29035"/>
    </cofactor>
    <text evidence="16">The cofactor is mostly bound to the substrate.</text>
</comment>
<dbReference type="PANTHER" id="PTHR10468:SF0">
    <property type="entry name" value="ALPHA-1,3-MANNOSYL-GLYCOPROTEIN 2-BETA-N-ACETYLGLUCOSAMINYLTRANSFERASE"/>
    <property type="match status" value="1"/>
</dbReference>
<dbReference type="InterPro" id="IPR029044">
    <property type="entry name" value="Nucleotide-diphossugar_trans"/>
</dbReference>
<evidence type="ECO:0000313" key="17">
    <source>
        <dbReference type="EMBL" id="CAA7042412.1"/>
    </source>
</evidence>
<evidence type="ECO:0000256" key="9">
    <source>
        <dbReference type="ARBA" id="ARBA00022989"/>
    </source>
</evidence>
<dbReference type="OrthoDB" id="440755at2759"/>
<evidence type="ECO:0000256" key="8">
    <source>
        <dbReference type="ARBA" id="ARBA00022968"/>
    </source>
</evidence>
<evidence type="ECO:0000256" key="16">
    <source>
        <dbReference type="RuleBase" id="RU368119"/>
    </source>
</evidence>
<dbReference type="PANTHER" id="PTHR10468">
    <property type="entry name" value="PROTEIN O-LINKED-MANNOSE BETA-1,2-N-ACETYLGLUCOSAMINYLTRANSFERASE 1/ALPHA-1,3-MANNOSYL-GLYCOPROTEIN 2-BETA-N-ACETYLGLUCOSAMINYLTRANSFERASE"/>
    <property type="match status" value="1"/>
</dbReference>
<dbReference type="EC" id="2.4.1.101" evidence="13 16"/>
<dbReference type="Gene3D" id="3.10.180.20">
    <property type="entry name" value="N-Acetylglucosaminyltransferase I, Domain 2"/>
    <property type="match status" value="1"/>
</dbReference>
<comment type="pathway">
    <text evidence="2 16">Protein modification; protein glycosylation.</text>
</comment>
<comment type="subcellular location">
    <subcellularLocation>
        <location evidence="1 16">Golgi apparatus membrane</location>
        <topology evidence="1 16">Single-pass type II membrane protein</topology>
    </subcellularLocation>
</comment>
<comment type="caution">
    <text evidence="17">The sequence shown here is derived from an EMBL/GenBank/DDBJ whole genome shotgun (WGS) entry which is preliminary data.</text>
</comment>
<evidence type="ECO:0000256" key="15">
    <source>
        <dbReference type="ARBA" id="ARBA00049421"/>
    </source>
</evidence>
<dbReference type="InterPro" id="IPR004139">
    <property type="entry name" value="Glyco_trans_13"/>
</dbReference>
<comment type="catalytic activity">
    <reaction evidence="15 16">
        <text>N(4)-(alpha-D-Man-(1-&gt;3)-[alpha-D-Man-(1-&gt;3)-[alpha-D-Man-(1-&gt;6)]-alpha-D-Man-(1-&gt;6)]-beta-D-Man-(1-&gt;4)-beta-D-GlcNAc-(1-&gt;4)-beta-D-GlcNAc)-L-asparaginyl-[protein] (N-glucan mannose isomer 5A1,2) + UDP-N-acetyl-alpha-D-glucosamine = N(4)-{beta-D-GlcNAc-(1-&gt;2)-alpha-D-Man-(1-&gt;3)-[alpha-D-Man-(1-&gt;3)-[alpha-D-Man-(1-&gt;6)]-alpha-D-Man-(1-&gt;6)]-beta-D-Man-(1-&gt;4)-beta-D-GlcNAc-(1-&gt;4)-beta-D-GlcNAc}-L-asparaginyl-[protein] + UDP + H(+)</text>
        <dbReference type="Rhea" id="RHEA:11456"/>
        <dbReference type="Rhea" id="RHEA-COMP:14367"/>
        <dbReference type="Rhea" id="RHEA-COMP:14368"/>
        <dbReference type="ChEBI" id="CHEBI:15378"/>
        <dbReference type="ChEBI" id="CHEBI:57705"/>
        <dbReference type="ChEBI" id="CHEBI:58223"/>
        <dbReference type="ChEBI" id="CHEBI:59087"/>
        <dbReference type="ChEBI" id="CHEBI:60625"/>
        <dbReference type="EC" id="2.4.1.101"/>
    </reaction>
</comment>
<dbReference type="FunFam" id="3.90.550.10:FF:000090">
    <property type="entry name" value="Alpha-1,3-mannosyl-glycoprotein 2-beta-N-acetylglucosaminyltransferase"/>
    <property type="match status" value="1"/>
</dbReference>
<reference evidence="17" key="1">
    <citation type="submission" date="2020-01" db="EMBL/GenBank/DDBJ databases">
        <authorList>
            <person name="Mishra B."/>
        </authorList>
    </citation>
    <scope>NUCLEOTIDE SEQUENCE [LARGE SCALE GENOMIC DNA]</scope>
</reference>
<proteinExistence type="inferred from homology"/>
<dbReference type="AlphaFoldDB" id="A0A6D2JRE9"/>
<keyword evidence="4 16" id="KW-0328">Glycosyltransferase</keyword>
<evidence type="ECO:0000256" key="4">
    <source>
        <dbReference type="ARBA" id="ARBA00022676"/>
    </source>
</evidence>
<evidence type="ECO:0000256" key="10">
    <source>
        <dbReference type="ARBA" id="ARBA00023034"/>
    </source>
</evidence>
<gene>
    <name evidence="17" type="ORF">MERR_LOCUS29647</name>
</gene>
<evidence type="ECO:0000256" key="7">
    <source>
        <dbReference type="ARBA" id="ARBA00022723"/>
    </source>
</evidence>
<dbReference type="GO" id="GO:0030145">
    <property type="term" value="F:manganese ion binding"/>
    <property type="evidence" value="ECO:0007669"/>
    <property type="project" value="UniProtKB-UniRule"/>
</dbReference>
<dbReference type="InterPro" id="IPR052261">
    <property type="entry name" value="Glycosyltransferase_13"/>
</dbReference>
<keyword evidence="8 16" id="KW-0735">Signal-anchor</keyword>
<keyword evidence="10 16" id="KW-0333">Golgi apparatus</keyword>
<dbReference type="SUPFAM" id="SSF53448">
    <property type="entry name" value="Nucleotide-diphospho-sugar transferases"/>
    <property type="match status" value="1"/>
</dbReference>
<dbReference type="UniPathway" id="UPA00378"/>
<evidence type="ECO:0000256" key="1">
    <source>
        <dbReference type="ARBA" id="ARBA00004323"/>
    </source>
</evidence>
<keyword evidence="9 16" id="KW-1133">Transmembrane helix</keyword>
<dbReference type="GO" id="GO:0003827">
    <property type="term" value="F:alpha-1,3-mannosylglycoprotein 2-beta-N-acetylglucosaminyltransferase activity"/>
    <property type="evidence" value="ECO:0007669"/>
    <property type="project" value="UniProtKB-UniRule"/>
</dbReference>
<sequence>MDWPRATTPIIIIINSSSSSETAAFHFGLAKKETTPFPCPRCHMARISCDLRFLLIPAAFMFIYVQMRLFQTQSQYADRLGSAIESENHCTSQMRTLIDEVSIKQSRILALQDLKNRQDQQLVQLKDLIQSFERKGIAKLTQGGQMPLAAVVIMACSRADYLERTVKSVLKYQSPVASKYPLFISQDGSDQAVKSKALSYNQLTYMQHLDFEPVITERPGELIAYYKIARHYKWALDQLFYKHKFSQVIILEDDMEIAPDFFDYFEAAANLMDRDKTIMAASSWNDNGQRQFVHDPYALYRSDFFPGLGWMLKRSTWDELSPKWPKAYPYKCRQFLRPEVCRTYNFGEHGSSLGQFYSQYLEPIKLNDVKVDWKAMDLGYLTEGNYTKYFSNLVRQARPIQGSNLVLKAQNIKGDVRIRYKDQAEFERVAGEFGIFEEWKDGVPRAAYKGVVVFRIQTTKRVFLVGPDSLGVRNS</sequence>
<organism evidence="17 18">
    <name type="scientific">Microthlaspi erraticum</name>
    <dbReference type="NCBI Taxonomy" id="1685480"/>
    <lineage>
        <taxon>Eukaryota</taxon>
        <taxon>Viridiplantae</taxon>
        <taxon>Streptophyta</taxon>
        <taxon>Embryophyta</taxon>
        <taxon>Tracheophyta</taxon>
        <taxon>Spermatophyta</taxon>
        <taxon>Magnoliopsida</taxon>
        <taxon>eudicotyledons</taxon>
        <taxon>Gunneridae</taxon>
        <taxon>Pentapetalae</taxon>
        <taxon>rosids</taxon>
        <taxon>malvids</taxon>
        <taxon>Brassicales</taxon>
        <taxon>Brassicaceae</taxon>
        <taxon>Coluteocarpeae</taxon>
        <taxon>Microthlaspi</taxon>
    </lineage>
</organism>
<evidence type="ECO:0000256" key="3">
    <source>
        <dbReference type="ARBA" id="ARBA00006492"/>
    </source>
</evidence>
<dbReference type="Pfam" id="PF03071">
    <property type="entry name" value="GNT-I"/>
    <property type="match status" value="1"/>
</dbReference>
<evidence type="ECO:0000256" key="12">
    <source>
        <dbReference type="ARBA" id="ARBA00023211"/>
    </source>
</evidence>
<comment type="function">
    <text evidence="16">Initiates complex N-linked carbohydrate formation. Essential for the conversion of high-mannose to hybrid and complex N-glycans.</text>
</comment>
<evidence type="ECO:0000256" key="5">
    <source>
        <dbReference type="ARBA" id="ARBA00022679"/>
    </source>
</evidence>
<evidence type="ECO:0000313" key="18">
    <source>
        <dbReference type="Proteomes" id="UP000467841"/>
    </source>
</evidence>
<dbReference type="GO" id="GO:0000139">
    <property type="term" value="C:Golgi membrane"/>
    <property type="evidence" value="ECO:0007669"/>
    <property type="project" value="UniProtKB-SubCell"/>
</dbReference>
<dbReference type="FunFam" id="3.10.180.20:FF:000002">
    <property type="entry name" value="Alpha-1,3-mannosyl-glycoprotein 2-beta-N-acetylglucosaminyltransferase"/>
    <property type="match status" value="1"/>
</dbReference>
<dbReference type="EMBL" id="CACVBM020001269">
    <property type="protein sequence ID" value="CAA7042412.1"/>
    <property type="molecule type" value="Genomic_DNA"/>
</dbReference>
<protein>
    <recommendedName>
        <fullName evidence="13 16">Alpha-1,3-mannosyl-glycoprotein 2-beta-N-acetylglucosaminyltransferase</fullName>
        <shortName evidence="16">GNT-I</shortName>
        <shortName evidence="16">GlcNAc-T I</shortName>
        <ecNumber evidence="13 16">2.4.1.101</ecNumber>
    </recommendedName>
    <alternativeName>
        <fullName evidence="14 16">N-glycosyl-oligosaccharide-glycoprotein N-acetylglucosaminyltransferase I</fullName>
    </alternativeName>
</protein>
<keyword evidence="5" id="KW-0808">Transferase</keyword>
<dbReference type="CDD" id="cd02514">
    <property type="entry name" value="GT13_GLCNAC-TI"/>
    <property type="match status" value="1"/>
</dbReference>
<keyword evidence="6 16" id="KW-0812">Transmembrane</keyword>
<evidence type="ECO:0000256" key="2">
    <source>
        <dbReference type="ARBA" id="ARBA00004922"/>
    </source>
</evidence>
<evidence type="ECO:0000256" key="11">
    <source>
        <dbReference type="ARBA" id="ARBA00023136"/>
    </source>
</evidence>
<name>A0A6D2JRE9_9BRAS</name>
<evidence type="ECO:0000256" key="6">
    <source>
        <dbReference type="ARBA" id="ARBA00022692"/>
    </source>
</evidence>
<comment type="similarity">
    <text evidence="3 16">Belongs to the glycosyltransferase 13 family.</text>
</comment>
<evidence type="ECO:0000256" key="14">
    <source>
        <dbReference type="ARBA" id="ARBA00041712"/>
    </source>
</evidence>
<dbReference type="Proteomes" id="UP000467841">
    <property type="component" value="Unassembled WGS sequence"/>
</dbReference>
<keyword evidence="12 16" id="KW-0464">Manganese</keyword>
<keyword evidence="11 16" id="KW-0472">Membrane</keyword>
<keyword evidence="18" id="KW-1185">Reference proteome</keyword>
<dbReference type="Gene3D" id="3.90.550.10">
    <property type="entry name" value="Spore Coat Polysaccharide Biosynthesis Protein SpsA, Chain A"/>
    <property type="match status" value="1"/>
</dbReference>
<evidence type="ECO:0000256" key="13">
    <source>
        <dbReference type="ARBA" id="ARBA00038949"/>
    </source>
</evidence>
<keyword evidence="7 16" id="KW-0479">Metal-binding</keyword>
<accession>A0A6D2JRE9</accession>